<protein>
    <recommendedName>
        <fullName evidence="4">Carboxypeptidase regulatory-like domain-containing protein</fullName>
    </recommendedName>
</protein>
<keyword evidence="1" id="KW-0472">Membrane</keyword>
<dbReference type="InterPro" id="IPR008969">
    <property type="entry name" value="CarboxyPept-like_regulatory"/>
</dbReference>
<dbReference type="PROSITE" id="PS00409">
    <property type="entry name" value="PROKAR_NTER_METHYL"/>
    <property type="match status" value="1"/>
</dbReference>
<dbReference type="InterPro" id="IPR012902">
    <property type="entry name" value="N_methyl_site"/>
</dbReference>
<dbReference type="Pfam" id="PF13620">
    <property type="entry name" value="CarboxypepD_reg"/>
    <property type="match status" value="1"/>
</dbReference>
<reference evidence="2 3" key="1">
    <citation type="journal article" date="2016" name="Nat. Commun.">
        <title>Thousands of microbial genomes shed light on interconnected biogeochemical processes in an aquifer system.</title>
        <authorList>
            <person name="Anantharaman K."/>
            <person name="Brown C.T."/>
            <person name="Hug L.A."/>
            <person name="Sharon I."/>
            <person name="Castelle C.J."/>
            <person name="Probst A.J."/>
            <person name="Thomas B.C."/>
            <person name="Singh A."/>
            <person name="Wilkins M.J."/>
            <person name="Karaoz U."/>
            <person name="Brodie E.L."/>
            <person name="Williams K.H."/>
            <person name="Hubbard S.S."/>
            <person name="Banfield J.F."/>
        </authorList>
    </citation>
    <scope>NUCLEOTIDE SEQUENCE [LARGE SCALE GENOMIC DNA]</scope>
</reference>
<dbReference type="AlphaFoldDB" id="A0A1G2UTK5"/>
<dbReference type="Proteomes" id="UP000177276">
    <property type="component" value="Unassembled WGS sequence"/>
</dbReference>
<evidence type="ECO:0000313" key="2">
    <source>
        <dbReference type="EMBL" id="OHB12705.1"/>
    </source>
</evidence>
<sequence length="595" mass="62906">MKNSQGFSLVEVIVASSIFAIVAMSIYQGFISINALISASRDKIAAVNLINSEFELIRNLSYSNVGLSGGIPNGVLLATSTIIQDGREFDITRTIRNIDDPFDGTIGGSPNDLSPADYKMVQIKVSCNACKNPLDISSVSNVSPKNLETASTNGALFVKVFDANGNPVSQADVSIVEGALGINISDTTNNTGTLEIVDVPPASNAYRIIVTKDGYTTDRTYPASVSNPHPIKLDATVILQQLTQISFVIDKVSTINVYSKNIQCTPIADVPFTITGAKLIGTNPDVLKFSGSFSTDASGSKILSNMEWDTFTFTVGSGFNLAGVNPPSPFAVLPDSTQNVDIILAQGAPNNLLVTVKDSATGLPLSGVNLTLTQGSFSASQITGMGYLEQTDWSGGAGQSDFTDQTKYWSSDGNIDTNSPAGELKLLKVLGSYVSSGVLTSSIFDTGTSSNFSSIVWTPTDQPPQSGTDSVKFQLATSGDSTATTTWQYLGSDGTGATYYTLSDNNINPVHNGDRYFRYKVFLSSAADNKTPNVASIAVTYTSDCIPPGQALFSNLSSGNHDLLLEKSGYQNQTYGVNIITNGDWQGIGASMSPQ</sequence>
<dbReference type="Gene3D" id="2.60.40.1120">
    <property type="entry name" value="Carboxypeptidase-like, regulatory domain"/>
    <property type="match status" value="1"/>
</dbReference>
<dbReference type="NCBIfam" id="TIGR02532">
    <property type="entry name" value="IV_pilin_GFxxxE"/>
    <property type="match status" value="1"/>
</dbReference>
<gene>
    <name evidence="2" type="ORF">A3G46_00735</name>
</gene>
<dbReference type="Pfam" id="PF07963">
    <property type="entry name" value="N_methyl"/>
    <property type="match status" value="1"/>
</dbReference>
<name>A0A1G2UTK5_9BACT</name>
<feature type="transmembrane region" description="Helical" evidence="1">
    <location>
        <begin position="12"/>
        <end position="31"/>
    </location>
</feature>
<evidence type="ECO:0000313" key="3">
    <source>
        <dbReference type="Proteomes" id="UP000177276"/>
    </source>
</evidence>
<proteinExistence type="predicted"/>
<organism evidence="2 3">
    <name type="scientific">Candidatus Zambryskibacteria bacterium RIFCSPLOWO2_12_FULL_39_16</name>
    <dbReference type="NCBI Taxonomy" id="1802775"/>
    <lineage>
        <taxon>Bacteria</taxon>
        <taxon>Candidatus Zambryskiibacteriota</taxon>
    </lineage>
</organism>
<keyword evidence="1" id="KW-0812">Transmembrane</keyword>
<comment type="caution">
    <text evidence="2">The sequence shown here is derived from an EMBL/GenBank/DDBJ whole genome shotgun (WGS) entry which is preliminary data.</text>
</comment>
<keyword evidence="1" id="KW-1133">Transmembrane helix</keyword>
<accession>A0A1G2UTK5</accession>
<dbReference type="SUPFAM" id="SSF49464">
    <property type="entry name" value="Carboxypeptidase regulatory domain-like"/>
    <property type="match status" value="1"/>
</dbReference>
<dbReference type="EMBL" id="MHWS01000005">
    <property type="protein sequence ID" value="OHB12705.1"/>
    <property type="molecule type" value="Genomic_DNA"/>
</dbReference>
<evidence type="ECO:0000256" key="1">
    <source>
        <dbReference type="SAM" id="Phobius"/>
    </source>
</evidence>
<evidence type="ECO:0008006" key="4">
    <source>
        <dbReference type="Google" id="ProtNLM"/>
    </source>
</evidence>